<dbReference type="InterPro" id="IPR037682">
    <property type="entry name" value="TonB_C"/>
</dbReference>
<dbReference type="SUPFAM" id="SSF74653">
    <property type="entry name" value="TolA/TonB C-terminal domain"/>
    <property type="match status" value="1"/>
</dbReference>
<keyword evidence="13" id="KW-1185">Reference proteome</keyword>
<keyword evidence="8" id="KW-1133">Transmembrane helix</keyword>
<evidence type="ECO:0000256" key="9">
    <source>
        <dbReference type="ARBA" id="ARBA00023136"/>
    </source>
</evidence>
<protein>
    <submittedName>
        <fullName evidence="12">Energy transducer TonB</fullName>
    </submittedName>
</protein>
<dbReference type="EMBL" id="SRMP02000022">
    <property type="protein sequence ID" value="MFN0292221.1"/>
    <property type="molecule type" value="Genomic_DNA"/>
</dbReference>
<comment type="subcellular location">
    <subcellularLocation>
        <location evidence="1">Cell inner membrane</location>
        <topology evidence="1">Single-pass membrane protein</topology>
        <orientation evidence="1">Periplasmic side</orientation>
    </subcellularLocation>
</comment>
<evidence type="ECO:0000313" key="12">
    <source>
        <dbReference type="EMBL" id="MFN0292221.1"/>
    </source>
</evidence>
<proteinExistence type="inferred from homology"/>
<keyword evidence="7" id="KW-0653">Protein transport</keyword>
<evidence type="ECO:0000256" key="2">
    <source>
        <dbReference type="ARBA" id="ARBA00006555"/>
    </source>
</evidence>
<dbReference type="Pfam" id="PF03544">
    <property type="entry name" value="TonB_C"/>
    <property type="match status" value="1"/>
</dbReference>
<sequence length="137" mass="14955">MKRTTIIALMMLFGISFSKAQTSPTAEDKIHSFVSIKNPPTFPGGMAAFYKFLGENIKYPEQAKKENIQGTVFVSFVIEKDGSVSNVKTVRGLGAGTDQEAERVLGLSPNWVAGTLDGKPVRVKYNIPIKFANKTAK</sequence>
<dbReference type="Proteomes" id="UP001517367">
    <property type="component" value="Unassembled WGS sequence"/>
</dbReference>
<keyword evidence="5" id="KW-0997">Cell inner membrane</keyword>
<evidence type="ECO:0000256" key="7">
    <source>
        <dbReference type="ARBA" id="ARBA00022927"/>
    </source>
</evidence>
<evidence type="ECO:0000256" key="5">
    <source>
        <dbReference type="ARBA" id="ARBA00022519"/>
    </source>
</evidence>
<feature type="domain" description="TonB C-terminal" evidence="11">
    <location>
        <begin position="44"/>
        <end position="137"/>
    </location>
</feature>
<dbReference type="Gene3D" id="3.30.1150.10">
    <property type="match status" value="1"/>
</dbReference>
<dbReference type="NCBIfam" id="TIGR01352">
    <property type="entry name" value="tonB_Cterm"/>
    <property type="match status" value="1"/>
</dbReference>
<keyword evidence="6" id="KW-0812">Transmembrane</keyword>
<keyword evidence="4" id="KW-1003">Cell membrane</keyword>
<accession>A0ABW9JJV7</accession>
<dbReference type="PANTHER" id="PTHR33446">
    <property type="entry name" value="PROTEIN TONB-RELATED"/>
    <property type="match status" value="1"/>
</dbReference>
<comment type="similarity">
    <text evidence="2">Belongs to the TonB family.</text>
</comment>
<dbReference type="PROSITE" id="PS52015">
    <property type="entry name" value="TONB_CTD"/>
    <property type="match status" value="1"/>
</dbReference>
<evidence type="ECO:0000256" key="1">
    <source>
        <dbReference type="ARBA" id="ARBA00004383"/>
    </source>
</evidence>
<dbReference type="InterPro" id="IPR051045">
    <property type="entry name" value="TonB-dependent_transducer"/>
</dbReference>
<evidence type="ECO:0000256" key="8">
    <source>
        <dbReference type="ARBA" id="ARBA00022989"/>
    </source>
</evidence>
<evidence type="ECO:0000256" key="6">
    <source>
        <dbReference type="ARBA" id="ARBA00022692"/>
    </source>
</evidence>
<dbReference type="InterPro" id="IPR006260">
    <property type="entry name" value="TonB/TolA_C"/>
</dbReference>
<comment type="caution">
    <text evidence="12">The sequence shown here is derived from an EMBL/GenBank/DDBJ whole genome shotgun (WGS) entry which is preliminary data.</text>
</comment>
<reference evidence="12 13" key="1">
    <citation type="submission" date="2024-12" db="EMBL/GenBank/DDBJ databases">
        <authorList>
            <person name="Hu S."/>
        </authorList>
    </citation>
    <scope>NUCLEOTIDE SEQUENCE [LARGE SCALE GENOMIC DNA]</scope>
    <source>
        <strain evidence="12 13">P-25</strain>
    </source>
</reference>
<evidence type="ECO:0000256" key="4">
    <source>
        <dbReference type="ARBA" id="ARBA00022475"/>
    </source>
</evidence>
<keyword evidence="3" id="KW-0813">Transport</keyword>
<dbReference type="RefSeq" id="WP_138731038.1">
    <property type="nucleotide sequence ID" value="NZ_SRMP02000022.1"/>
</dbReference>
<feature type="signal peptide" evidence="10">
    <location>
        <begin position="1"/>
        <end position="20"/>
    </location>
</feature>
<feature type="chain" id="PRO_5046599540" evidence="10">
    <location>
        <begin position="21"/>
        <end position="137"/>
    </location>
</feature>
<organism evidence="12 13">
    <name type="scientific">Pedobacter helvus</name>
    <dbReference type="NCBI Taxonomy" id="2563444"/>
    <lineage>
        <taxon>Bacteria</taxon>
        <taxon>Pseudomonadati</taxon>
        <taxon>Bacteroidota</taxon>
        <taxon>Sphingobacteriia</taxon>
        <taxon>Sphingobacteriales</taxon>
        <taxon>Sphingobacteriaceae</taxon>
        <taxon>Pedobacter</taxon>
    </lineage>
</organism>
<name>A0ABW9JJV7_9SPHI</name>
<evidence type="ECO:0000256" key="10">
    <source>
        <dbReference type="SAM" id="SignalP"/>
    </source>
</evidence>
<evidence type="ECO:0000259" key="11">
    <source>
        <dbReference type="PROSITE" id="PS52015"/>
    </source>
</evidence>
<keyword evidence="10" id="KW-0732">Signal</keyword>
<keyword evidence="9" id="KW-0472">Membrane</keyword>
<dbReference type="PANTHER" id="PTHR33446:SF2">
    <property type="entry name" value="PROTEIN TONB"/>
    <property type="match status" value="1"/>
</dbReference>
<evidence type="ECO:0000256" key="3">
    <source>
        <dbReference type="ARBA" id="ARBA00022448"/>
    </source>
</evidence>
<evidence type="ECO:0000313" key="13">
    <source>
        <dbReference type="Proteomes" id="UP001517367"/>
    </source>
</evidence>
<dbReference type="PRINTS" id="PR01374">
    <property type="entry name" value="TONBPROTEIN"/>
</dbReference>
<gene>
    <name evidence="12" type="ORF">E5L68_012510</name>
</gene>
<dbReference type="InterPro" id="IPR003538">
    <property type="entry name" value="TonB"/>
</dbReference>